<keyword evidence="2" id="KW-1185">Reference proteome</keyword>
<comment type="caution">
    <text evidence="1">The sequence shown here is derived from an EMBL/GenBank/DDBJ whole genome shotgun (WGS) entry which is preliminary data.</text>
</comment>
<name>A0A4Z1J973_9HELO</name>
<dbReference type="OrthoDB" id="3561363at2759"/>
<evidence type="ECO:0000313" key="1">
    <source>
        <dbReference type="EMBL" id="TGO70275.1"/>
    </source>
</evidence>
<dbReference type="AlphaFoldDB" id="A0A4Z1J973"/>
<gene>
    <name evidence="1" type="ORF">BOTNAR_0002g00590</name>
</gene>
<dbReference type="Gene3D" id="3.40.50.10810">
    <property type="entry name" value="Tandem AAA-ATPase domain"/>
    <property type="match status" value="1"/>
</dbReference>
<dbReference type="InterPro" id="IPR038718">
    <property type="entry name" value="SNF2-like_sf"/>
</dbReference>
<protein>
    <recommendedName>
        <fullName evidence="3">SNF2 N-terminal domain-containing protein</fullName>
    </recommendedName>
</protein>
<evidence type="ECO:0008006" key="3">
    <source>
        <dbReference type="Google" id="ProtNLM"/>
    </source>
</evidence>
<reference evidence="1 2" key="1">
    <citation type="submission" date="2017-12" db="EMBL/GenBank/DDBJ databases">
        <title>Comparative genomics of Botrytis spp.</title>
        <authorList>
            <person name="Valero-Jimenez C.A."/>
            <person name="Tapia P."/>
            <person name="Veloso J."/>
            <person name="Silva-Moreno E."/>
            <person name="Staats M."/>
            <person name="Valdes J.H."/>
            <person name="Van Kan J.A.L."/>
        </authorList>
    </citation>
    <scope>NUCLEOTIDE SEQUENCE [LARGE SCALE GENOMIC DNA]</scope>
    <source>
        <strain evidence="1 2">MUCL2120</strain>
    </source>
</reference>
<evidence type="ECO:0000313" key="2">
    <source>
        <dbReference type="Proteomes" id="UP000297452"/>
    </source>
</evidence>
<organism evidence="1 2">
    <name type="scientific">Botryotinia narcissicola</name>
    <dbReference type="NCBI Taxonomy" id="278944"/>
    <lineage>
        <taxon>Eukaryota</taxon>
        <taxon>Fungi</taxon>
        <taxon>Dikarya</taxon>
        <taxon>Ascomycota</taxon>
        <taxon>Pezizomycotina</taxon>
        <taxon>Leotiomycetes</taxon>
        <taxon>Helotiales</taxon>
        <taxon>Sclerotiniaceae</taxon>
        <taxon>Botryotinia</taxon>
    </lineage>
</organism>
<proteinExistence type="predicted"/>
<dbReference type="Proteomes" id="UP000297452">
    <property type="component" value="Unassembled WGS sequence"/>
</dbReference>
<accession>A0A4Z1J973</accession>
<sequence>MQQDADDLTTVNDPNWVYNLEGLFDPITVDEAHTLKNYDTMVHRTVTWLSRKFTILAMATVLSNHVEDFRGYKKVFETTGNN</sequence>
<dbReference type="EMBL" id="PQXJ01000002">
    <property type="protein sequence ID" value="TGO70275.1"/>
    <property type="molecule type" value="Genomic_DNA"/>
</dbReference>